<dbReference type="STRING" id="1314674.A0A0D7ATI5"/>
<protein>
    <recommendedName>
        <fullName evidence="2">RGS domain-containing protein</fullName>
    </recommendedName>
</protein>
<gene>
    <name evidence="3" type="ORF">CYLTODRAFT_231368</name>
</gene>
<dbReference type="AlphaFoldDB" id="A0A0D7ATI5"/>
<dbReference type="SUPFAM" id="SSF48097">
    <property type="entry name" value="Regulator of G-protein signaling, RGS"/>
    <property type="match status" value="1"/>
</dbReference>
<keyword evidence="4" id="KW-1185">Reference proteome</keyword>
<feature type="transmembrane region" description="Helical" evidence="1">
    <location>
        <begin position="217"/>
        <end position="241"/>
    </location>
</feature>
<evidence type="ECO:0000313" key="4">
    <source>
        <dbReference type="Proteomes" id="UP000054007"/>
    </source>
</evidence>
<dbReference type="PANTHER" id="PTHR39466:SF1">
    <property type="entry name" value="RGS DOMAIN-CONTAINING PROTEIN"/>
    <property type="match status" value="1"/>
</dbReference>
<evidence type="ECO:0000256" key="1">
    <source>
        <dbReference type="SAM" id="Phobius"/>
    </source>
</evidence>
<proteinExistence type="predicted"/>
<dbReference type="EMBL" id="KN880980">
    <property type="protein sequence ID" value="KIY61305.1"/>
    <property type="molecule type" value="Genomic_DNA"/>
</dbReference>
<feature type="transmembrane region" description="Helical" evidence="1">
    <location>
        <begin position="253"/>
        <end position="274"/>
    </location>
</feature>
<reference evidence="3 4" key="1">
    <citation type="journal article" date="2015" name="Fungal Genet. Biol.">
        <title>Evolution of novel wood decay mechanisms in Agaricales revealed by the genome sequences of Fistulina hepatica and Cylindrobasidium torrendii.</title>
        <authorList>
            <person name="Floudas D."/>
            <person name="Held B.W."/>
            <person name="Riley R."/>
            <person name="Nagy L.G."/>
            <person name="Koehler G."/>
            <person name="Ransdell A.S."/>
            <person name="Younus H."/>
            <person name="Chow J."/>
            <person name="Chiniquy J."/>
            <person name="Lipzen A."/>
            <person name="Tritt A."/>
            <person name="Sun H."/>
            <person name="Haridas S."/>
            <person name="LaButti K."/>
            <person name="Ohm R.A."/>
            <person name="Kues U."/>
            <person name="Blanchette R.A."/>
            <person name="Grigoriev I.V."/>
            <person name="Minto R.E."/>
            <person name="Hibbett D.S."/>
        </authorList>
    </citation>
    <scope>NUCLEOTIDE SEQUENCE [LARGE SCALE GENOMIC DNA]</scope>
    <source>
        <strain evidence="3 4">FP15055 ss-10</strain>
    </source>
</reference>
<evidence type="ECO:0000313" key="3">
    <source>
        <dbReference type="EMBL" id="KIY61305.1"/>
    </source>
</evidence>
<dbReference type="Proteomes" id="UP000054007">
    <property type="component" value="Unassembled WGS sequence"/>
</dbReference>
<organism evidence="3 4">
    <name type="scientific">Cylindrobasidium torrendii FP15055 ss-10</name>
    <dbReference type="NCBI Taxonomy" id="1314674"/>
    <lineage>
        <taxon>Eukaryota</taxon>
        <taxon>Fungi</taxon>
        <taxon>Dikarya</taxon>
        <taxon>Basidiomycota</taxon>
        <taxon>Agaricomycotina</taxon>
        <taxon>Agaricomycetes</taxon>
        <taxon>Agaricomycetidae</taxon>
        <taxon>Agaricales</taxon>
        <taxon>Marasmiineae</taxon>
        <taxon>Physalacriaceae</taxon>
        <taxon>Cylindrobasidium</taxon>
    </lineage>
</organism>
<dbReference type="InterPro" id="IPR036305">
    <property type="entry name" value="RGS_sf"/>
</dbReference>
<evidence type="ECO:0000259" key="2">
    <source>
        <dbReference type="PROSITE" id="PS50132"/>
    </source>
</evidence>
<keyword evidence="1" id="KW-0472">Membrane</keyword>
<sequence>MSPSDNNGERTSGRRATGWRERRAYLPTLFPLAEKLNAKRLASVTLEQILAGGTCFPIGLPDFELYLAYNMASIEQLQFVVWYRDYRKRIQERVLRIRTETNGSFVSTSTETKRSLTGSELEPMVFDIMQTSGVALHDAELRDECLRVVATFLLPNSPKCLNTAARTRETIIQGLESTCHYELFESLYESTYAALEEQVLPRFLAHALSNMNMPKQLLWYALGMLVLATAVLGAALMIHFIPPPESNRAYRLITLLPLSSGIIMLGAALTGFCAQSHRRGARQIHTWELQQVNEEAARYVASFRSKAHDMPQALVCNSTDGSYSGKALPVTQRRNTTTKADIRLTRPAFFGPEQVIEDKTVLKAHRRLMNDLITLAVCCDLVFAIIILSIPGHST</sequence>
<keyword evidence="1" id="KW-0812">Transmembrane</keyword>
<feature type="transmembrane region" description="Helical" evidence="1">
    <location>
        <begin position="372"/>
        <end position="390"/>
    </location>
</feature>
<dbReference type="PROSITE" id="PS50132">
    <property type="entry name" value="RGS"/>
    <property type="match status" value="1"/>
</dbReference>
<dbReference type="PANTHER" id="PTHR39466">
    <property type="entry name" value="RGS DOMAIN-CONTAINING PROTEIN"/>
    <property type="match status" value="1"/>
</dbReference>
<dbReference type="InterPro" id="IPR016137">
    <property type="entry name" value="RGS"/>
</dbReference>
<feature type="domain" description="RGS" evidence="2">
    <location>
        <begin position="57"/>
        <end position="204"/>
    </location>
</feature>
<dbReference type="Gene3D" id="1.10.167.10">
    <property type="entry name" value="Regulator of G-protein Signalling 4, domain 2"/>
    <property type="match status" value="1"/>
</dbReference>
<dbReference type="InterPro" id="IPR044926">
    <property type="entry name" value="RGS_subdomain_2"/>
</dbReference>
<name>A0A0D7ATI5_9AGAR</name>
<dbReference type="OrthoDB" id="3232309at2759"/>
<accession>A0A0D7ATI5</accession>
<keyword evidence="1" id="KW-1133">Transmembrane helix</keyword>